<organism evidence="2 3">
    <name type="scientific">Trifolium medium</name>
    <dbReference type="NCBI Taxonomy" id="97028"/>
    <lineage>
        <taxon>Eukaryota</taxon>
        <taxon>Viridiplantae</taxon>
        <taxon>Streptophyta</taxon>
        <taxon>Embryophyta</taxon>
        <taxon>Tracheophyta</taxon>
        <taxon>Spermatophyta</taxon>
        <taxon>Magnoliopsida</taxon>
        <taxon>eudicotyledons</taxon>
        <taxon>Gunneridae</taxon>
        <taxon>Pentapetalae</taxon>
        <taxon>rosids</taxon>
        <taxon>fabids</taxon>
        <taxon>Fabales</taxon>
        <taxon>Fabaceae</taxon>
        <taxon>Papilionoideae</taxon>
        <taxon>50 kb inversion clade</taxon>
        <taxon>NPAAA clade</taxon>
        <taxon>Hologalegina</taxon>
        <taxon>IRL clade</taxon>
        <taxon>Trifolieae</taxon>
        <taxon>Trifolium</taxon>
    </lineage>
</organism>
<protein>
    <submittedName>
        <fullName evidence="2">MEI1 protein</fullName>
    </submittedName>
</protein>
<evidence type="ECO:0000256" key="1">
    <source>
        <dbReference type="SAM" id="Coils"/>
    </source>
</evidence>
<accession>A0A392S3K3</accession>
<name>A0A392S3K3_9FABA</name>
<evidence type="ECO:0000313" key="3">
    <source>
        <dbReference type="Proteomes" id="UP000265520"/>
    </source>
</evidence>
<reference evidence="2 3" key="1">
    <citation type="journal article" date="2018" name="Front. Plant Sci.">
        <title>Red Clover (Trifolium pratense) and Zigzag Clover (T. medium) - A Picture of Genomic Similarities and Differences.</title>
        <authorList>
            <person name="Dluhosova J."/>
            <person name="Istvanek J."/>
            <person name="Nedelnik J."/>
            <person name="Repkova J."/>
        </authorList>
    </citation>
    <scope>NUCLEOTIDE SEQUENCE [LARGE SCALE GENOMIC DNA]</scope>
    <source>
        <strain evidence="3">cv. 10/8</strain>
        <tissue evidence="2">Leaf</tissue>
    </source>
</reference>
<sequence length="76" mass="9119">MLVDYAASRKLYEKRIQNEIDELKRRMKDLQIEYSKIGVDLKSKLGPLYKAMEAFSEIVKERYFVKYLNDPARKEN</sequence>
<keyword evidence="3" id="KW-1185">Reference proteome</keyword>
<feature type="non-terminal residue" evidence="2">
    <location>
        <position position="76"/>
    </location>
</feature>
<dbReference type="EMBL" id="LXQA010306435">
    <property type="protein sequence ID" value="MCI42590.1"/>
    <property type="molecule type" value="Genomic_DNA"/>
</dbReference>
<comment type="caution">
    <text evidence="2">The sequence shown here is derived from an EMBL/GenBank/DDBJ whole genome shotgun (WGS) entry which is preliminary data.</text>
</comment>
<keyword evidence="1" id="KW-0175">Coiled coil</keyword>
<dbReference type="AlphaFoldDB" id="A0A392S3K3"/>
<dbReference type="Proteomes" id="UP000265520">
    <property type="component" value="Unassembled WGS sequence"/>
</dbReference>
<proteinExistence type="predicted"/>
<evidence type="ECO:0000313" key="2">
    <source>
        <dbReference type="EMBL" id="MCI42590.1"/>
    </source>
</evidence>
<feature type="coiled-coil region" evidence="1">
    <location>
        <begin position="13"/>
        <end position="40"/>
    </location>
</feature>